<reference evidence="1 4" key="2">
    <citation type="submission" date="2019-04" db="EMBL/GenBank/DDBJ databases">
        <title>Isolation and culture of sulfate reducing bacteria from the cold seep of the South China Sea.</title>
        <authorList>
            <person name="Sun C."/>
            <person name="Liu R."/>
        </authorList>
    </citation>
    <scope>NUCLEOTIDE SEQUENCE [LARGE SCALE GENOMIC DNA]</scope>
    <source>
        <strain evidence="1 4">CS1</strain>
    </source>
</reference>
<dbReference type="EMBL" id="QMIF01000020">
    <property type="protein sequence ID" value="TVM30703.1"/>
    <property type="molecule type" value="Genomic_DNA"/>
</dbReference>
<gene>
    <name evidence="2" type="ORF">DQK91_20165</name>
    <name evidence="1" type="ORF">E8L03_16505</name>
</gene>
<evidence type="ECO:0000313" key="4">
    <source>
        <dbReference type="Proteomes" id="UP000503251"/>
    </source>
</evidence>
<evidence type="ECO:0008006" key="5">
    <source>
        <dbReference type="Google" id="ProtNLM"/>
    </source>
</evidence>
<proteinExistence type="predicted"/>
<name>A0A6P1ZAT1_9BACT</name>
<dbReference type="AlphaFoldDB" id="A0A6P1ZAT1"/>
<evidence type="ECO:0000313" key="3">
    <source>
        <dbReference type="Proteomes" id="UP000434052"/>
    </source>
</evidence>
<protein>
    <recommendedName>
        <fullName evidence="5">Multiubiquitin</fullName>
    </recommendedName>
</protein>
<sequence length="73" mass="8454">MTIRFEPDGEEQVIPKPNTVLQLLNRLGERPGSVLVIREPQRQDDDGKRRLLTPDLHLRNNEIISLRRVTSRG</sequence>
<reference evidence="2 3" key="1">
    <citation type="submission" date="2018-06" db="EMBL/GenBank/DDBJ databases">
        <title>Complete genome of Desulfovibrio marinus P48SEP.</title>
        <authorList>
            <person name="Crispim J.S."/>
            <person name="Vidigal P.M.P."/>
            <person name="Silva L.C.F."/>
            <person name="Araujo L.C."/>
            <person name="Laguardia C.N."/>
            <person name="Dias R.S."/>
            <person name="Sousa M.P."/>
            <person name="Paula S.O."/>
            <person name="Silva C."/>
        </authorList>
    </citation>
    <scope>NUCLEOTIDE SEQUENCE [LARGE SCALE GENOMIC DNA]</scope>
    <source>
        <strain evidence="2 3">P48SEP</strain>
    </source>
</reference>
<dbReference type="Proteomes" id="UP000434052">
    <property type="component" value="Unassembled WGS sequence"/>
</dbReference>
<evidence type="ECO:0000313" key="2">
    <source>
        <dbReference type="EMBL" id="TVM30703.1"/>
    </source>
</evidence>
<keyword evidence="4" id="KW-1185">Reference proteome</keyword>
<dbReference type="EMBL" id="CP039543">
    <property type="protein sequence ID" value="QJT11382.1"/>
    <property type="molecule type" value="Genomic_DNA"/>
</dbReference>
<dbReference type="Proteomes" id="UP000503251">
    <property type="component" value="Chromosome"/>
</dbReference>
<accession>A0A6P1ZAT1</accession>
<organism evidence="2 3">
    <name type="scientific">Oceanidesulfovibrio marinus</name>
    <dbReference type="NCBI Taxonomy" id="370038"/>
    <lineage>
        <taxon>Bacteria</taxon>
        <taxon>Pseudomonadati</taxon>
        <taxon>Thermodesulfobacteriota</taxon>
        <taxon>Desulfovibrionia</taxon>
        <taxon>Desulfovibrionales</taxon>
        <taxon>Desulfovibrionaceae</taxon>
        <taxon>Oceanidesulfovibrio</taxon>
    </lineage>
</organism>
<evidence type="ECO:0000313" key="1">
    <source>
        <dbReference type="EMBL" id="QJT11382.1"/>
    </source>
</evidence>
<dbReference type="OrthoDB" id="5460212at2"/>